<name>W4V0K5_9FIRM</name>
<dbReference type="AlphaFoldDB" id="W4V0K5"/>
<keyword evidence="1" id="KW-0540">Nuclease</keyword>
<protein>
    <submittedName>
        <fullName evidence="1">Single-stranded-DNA-specific exonuclease RecJ</fullName>
    </submittedName>
</protein>
<proteinExistence type="predicted"/>
<dbReference type="GO" id="GO:0004527">
    <property type="term" value="F:exonuclease activity"/>
    <property type="evidence" value="ECO:0007669"/>
    <property type="project" value="UniProtKB-KW"/>
</dbReference>
<evidence type="ECO:0000313" key="2">
    <source>
        <dbReference type="Proteomes" id="UP000019109"/>
    </source>
</evidence>
<organism evidence="1 2">
    <name type="scientific">Acetivibrio straminisolvens JCM 21531</name>
    <dbReference type="NCBI Taxonomy" id="1294263"/>
    <lineage>
        <taxon>Bacteria</taxon>
        <taxon>Bacillati</taxon>
        <taxon>Bacillota</taxon>
        <taxon>Clostridia</taxon>
        <taxon>Eubacteriales</taxon>
        <taxon>Oscillospiraceae</taxon>
        <taxon>Acetivibrio</taxon>
    </lineage>
</organism>
<dbReference type="RefSeq" id="WP_243467019.1">
    <property type="nucleotide sequence ID" value="NZ_BAVR01000003.1"/>
</dbReference>
<keyword evidence="1" id="KW-0269">Exonuclease</keyword>
<comment type="caution">
    <text evidence="1">The sequence shown here is derived from an EMBL/GenBank/DDBJ whole genome shotgun (WGS) entry which is preliminary data.</text>
</comment>
<evidence type="ECO:0000313" key="1">
    <source>
        <dbReference type="EMBL" id="GAE87010.1"/>
    </source>
</evidence>
<dbReference type="STRING" id="1294263.JCM21531_349"/>
<dbReference type="EMBL" id="BAVR01000003">
    <property type="protein sequence ID" value="GAE87010.1"/>
    <property type="molecule type" value="Genomic_DNA"/>
</dbReference>
<keyword evidence="1" id="KW-0378">Hydrolase</keyword>
<gene>
    <name evidence="1" type="ORF">JCM21531_349</name>
</gene>
<dbReference type="Proteomes" id="UP000019109">
    <property type="component" value="Unassembled WGS sequence"/>
</dbReference>
<sequence>MKLCVEENIVKAGLKYLGSSGMLNYTLSDDEQKVYLSEGKGVADKSTFMAKKNLADALAEKNAYQQFILKMEIDRFKEYLKKFD</sequence>
<accession>W4V0K5</accession>
<reference evidence="1" key="1">
    <citation type="journal article" date="2014" name="Genome Announc.">
        <title>Draft Genome Sequence of Clostridium straminisolvens Strain JCM 21531T, Isolated from a Cellulose-Degrading Bacterial Community.</title>
        <authorList>
            <person name="Yuki M."/>
            <person name="Oshima K."/>
            <person name="Suda W."/>
            <person name="Sakamoto M."/>
            <person name="Kitamura K."/>
            <person name="Iida T."/>
            <person name="Hattori M."/>
            <person name="Ohkuma M."/>
        </authorList>
    </citation>
    <scope>NUCLEOTIDE SEQUENCE [LARGE SCALE GENOMIC DNA]</scope>
    <source>
        <strain evidence="1">JCM 21531</strain>
    </source>
</reference>
<keyword evidence="2" id="KW-1185">Reference proteome</keyword>